<comment type="cofactor">
    <cofactor evidence="1 25">
        <name>Mg(2+)</name>
        <dbReference type="ChEBI" id="CHEBI:18420"/>
    </cofactor>
</comment>
<evidence type="ECO:0000256" key="17">
    <source>
        <dbReference type="ARBA" id="ARBA00022967"/>
    </source>
</evidence>
<feature type="transmembrane region" description="Helical" evidence="26">
    <location>
        <begin position="339"/>
        <end position="358"/>
    </location>
</feature>
<dbReference type="GO" id="GO:0000287">
    <property type="term" value="F:magnesium ion binding"/>
    <property type="evidence" value="ECO:0007669"/>
    <property type="project" value="UniProtKB-UniRule"/>
</dbReference>
<keyword evidence="12 24" id="KW-0547">Nucleotide-binding</keyword>
<evidence type="ECO:0000256" key="23">
    <source>
        <dbReference type="PIRSR" id="PIRSR606539-1"/>
    </source>
</evidence>
<dbReference type="InterPro" id="IPR032630">
    <property type="entry name" value="P_typ_ATPase_c"/>
</dbReference>
<feature type="transmembrane region" description="Helical" evidence="26">
    <location>
        <begin position="1005"/>
        <end position="1024"/>
    </location>
</feature>
<keyword evidence="19" id="KW-0445">Lipid transport</keyword>
<dbReference type="RefSeq" id="XP_042594387.1">
    <property type="nucleotide sequence ID" value="XM_042738453.1"/>
</dbReference>
<keyword evidence="8" id="KW-1003">Cell membrane</keyword>
<dbReference type="SFLD" id="SFLDS00003">
    <property type="entry name" value="Haloacid_Dehalogenase"/>
    <property type="match status" value="1"/>
</dbReference>
<evidence type="ECO:0000256" key="11">
    <source>
        <dbReference type="ARBA" id="ARBA00022723"/>
    </source>
</evidence>
<evidence type="ECO:0000256" key="12">
    <source>
        <dbReference type="ARBA" id="ARBA00022741"/>
    </source>
</evidence>
<feature type="domain" description="P-type ATPase C-terminal" evidence="29">
    <location>
        <begin position="854"/>
        <end position="1101"/>
    </location>
</feature>
<dbReference type="NCBIfam" id="TIGR01652">
    <property type="entry name" value="ATPase-Plipid"/>
    <property type="match status" value="1"/>
</dbReference>
<dbReference type="GeneID" id="109079117"/>
<feature type="binding site" evidence="24">
    <location>
        <position position="684"/>
    </location>
    <ligand>
        <name>ATP</name>
        <dbReference type="ChEBI" id="CHEBI:30616"/>
    </ligand>
</feature>
<accession>A0A9Q9X366</accession>
<dbReference type="GO" id="GO:0005524">
    <property type="term" value="F:ATP binding"/>
    <property type="evidence" value="ECO:0007669"/>
    <property type="project" value="UniProtKB-UniRule"/>
</dbReference>
<comment type="subcellular location">
    <subcellularLocation>
        <location evidence="5">Cell membrane</location>
        <topology evidence="5">Multi-pass membrane protein</topology>
    </subcellularLocation>
    <subcellularLocation>
        <location evidence="3">Early endosome</location>
    </subcellularLocation>
    <subcellularLocation>
        <location evidence="4">Endoplasmic reticulum membrane</location>
        <topology evidence="4">Multi-pass membrane protein</topology>
    </subcellularLocation>
    <subcellularLocation>
        <location evidence="26">Membrane</location>
        <topology evidence="26">Multi-pass membrane protein</topology>
    </subcellularLocation>
    <subcellularLocation>
        <location evidence="2">Recycling endosome</location>
    </subcellularLocation>
</comment>
<evidence type="ECO:0000256" key="26">
    <source>
        <dbReference type="RuleBase" id="RU362033"/>
    </source>
</evidence>
<dbReference type="SMR" id="A0A9Q9X366"/>
<feature type="binding site" evidence="24">
    <location>
        <position position="508"/>
    </location>
    <ligand>
        <name>ATP</name>
        <dbReference type="ChEBI" id="CHEBI:30616"/>
    </ligand>
</feature>
<evidence type="ECO:0000256" key="1">
    <source>
        <dbReference type="ARBA" id="ARBA00001946"/>
    </source>
</evidence>
<comment type="similarity">
    <text evidence="6 26">Belongs to the cation transport ATPase (P-type) (TC 3.A.3) family. Type IV subfamily.</text>
</comment>
<keyword evidence="17 26" id="KW-1278">Translocase</keyword>
<dbReference type="Pfam" id="PF00122">
    <property type="entry name" value="E1-E2_ATPase"/>
    <property type="match status" value="1"/>
</dbReference>
<dbReference type="InterPro" id="IPR001757">
    <property type="entry name" value="P_typ_ATPase"/>
</dbReference>
<feature type="binding site" evidence="24">
    <location>
        <position position="801"/>
    </location>
    <ligand>
        <name>ATP</name>
        <dbReference type="ChEBI" id="CHEBI:30616"/>
    </ligand>
</feature>
<dbReference type="GO" id="GO:0005886">
    <property type="term" value="C:plasma membrane"/>
    <property type="evidence" value="ECO:0007669"/>
    <property type="project" value="UniProtKB-SubCell"/>
</dbReference>
<feature type="binding site" evidence="24">
    <location>
        <position position="807"/>
    </location>
    <ligand>
        <name>ATP</name>
        <dbReference type="ChEBI" id="CHEBI:30616"/>
    </ligand>
</feature>
<evidence type="ECO:0000259" key="29">
    <source>
        <dbReference type="Pfam" id="PF16212"/>
    </source>
</evidence>
<name>A0A9Q9X366_CYPCA</name>
<comment type="catalytic activity">
    <reaction evidence="21">
        <text>a 1,2-diacyl-sn-glycero-3-phosphoethanolamine(out) + ATP + H2O = a 1,2-diacyl-sn-glycero-3-phosphoethanolamine(in) + ADP + phosphate + H(+)</text>
        <dbReference type="Rhea" id="RHEA:66132"/>
        <dbReference type="ChEBI" id="CHEBI:15377"/>
        <dbReference type="ChEBI" id="CHEBI:15378"/>
        <dbReference type="ChEBI" id="CHEBI:30616"/>
        <dbReference type="ChEBI" id="CHEBI:43474"/>
        <dbReference type="ChEBI" id="CHEBI:64612"/>
        <dbReference type="ChEBI" id="CHEBI:456216"/>
    </reaction>
    <physiologicalReaction direction="left-to-right" evidence="21">
        <dbReference type="Rhea" id="RHEA:66133"/>
    </physiologicalReaction>
</comment>
<feature type="transmembrane region" description="Helical" evidence="26">
    <location>
        <begin position="918"/>
        <end position="938"/>
    </location>
</feature>
<dbReference type="InterPro" id="IPR032631">
    <property type="entry name" value="P-type_ATPase_N"/>
</dbReference>
<reference evidence="30" key="1">
    <citation type="submission" date="2025-08" db="UniProtKB">
        <authorList>
            <consortium name="RefSeq"/>
        </authorList>
    </citation>
    <scope>IDENTIFICATION</scope>
    <source>
        <tissue evidence="30">Muscle</tissue>
    </source>
</reference>
<feature type="domain" description="P-type ATPase N-terminal" evidence="28">
    <location>
        <begin position="38"/>
        <end position="91"/>
    </location>
</feature>
<dbReference type="GO" id="GO:0055037">
    <property type="term" value="C:recycling endosome"/>
    <property type="evidence" value="ECO:0007669"/>
    <property type="project" value="UniProtKB-SubCell"/>
</dbReference>
<dbReference type="InterPro" id="IPR059000">
    <property type="entry name" value="ATPase_P-type_domA"/>
</dbReference>
<evidence type="ECO:0000256" key="20">
    <source>
        <dbReference type="ARBA" id="ARBA00023136"/>
    </source>
</evidence>
<feature type="transmembrane region" description="Helical" evidence="26">
    <location>
        <begin position="1036"/>
        <end position="1057"/>
    </location>
</feature>
<dbReference type="Pfam" id="PF16212">
    <property type="entry name" value="PhoLip_ATPase_C"/>
    <property type="match status" value="1"/>
</dbReference>
<evidence type="ECO:0000256" key="7">
    <source>
        <dbReference type="ARBA" id="ARBA00022448"/>
    </source>
</evidence>
<evidence type="ECO:0000256" key="22">
    <source>
        <dbReference type="ARBA" id="ARBA00051303"/>
    </source>
</evidence>
<dbReference type="Pfam" id="PF16209">
    <property type="entry name" value="PhoLip_ATPase_N"/>
    <property type="match status" value="1"/>
</dbReference>
<comment type="catalytic activity">
    <reaction evidence="26">
        <text>ATP + H2O + phospholipidSide 1 = ADP + phosphate + phospholipidSide 2.</text>
        <dbReference type="EC" id="7.6.2.1"/>
    </reaction>
</comment>
<gene>
    <name evidence="30" type="primary">LOC109079117</name>
</gene>
<keyword evidence="20 26" id="KW-0472">Membrane</keyword>
<dbReference type="NCBIfam" id="TIGR01494">
    <property type="entry name" value="ATPase_P-type"/>
    <property type="match status" value="3"/>
</dbReference>
<evidence type="ECO:0000256" key="3">
    <source>
        <dbReference type="ARBA" id="ARBA00004412"/>
    </source>
</evidence>
<dbReference type="SFLD" id="SFLDF00027">
    <property type="entry name" value="p-type_atpase"/>
    <property type="match status" value="1"/>
</dbReference>
<feature type="transmembrane region" description="Helical" evidence="26">
    <location>
        <begin position="64"/>
        <end position="82"/>
    </location>
</feature>
<feature type="binding site" evidence="24">
    <location>
        <position position="404"/>
    </location>
    <ligand>
        <name>ATP</name>
        <dbReference type="ChEBI" id="CHEBI:30616"/>
    </ligand>
</feature>
<feature type="transmembrane region" description="Helical" evidence="26">
    <location>
        <begin position="968"/>
        <end position="990"/>
    </location>
</feature>
<feature type="binding site" evidence="24">
    <location>
        <position position="685"/>
    </location>
    <ligand>
        <name>ATP</name>
        <dbReference type="ChEBI" id="CHEBI:30616"/>
    </ligand>
</feature>
<protein>
    <recommendedName>
        <fullName evidence="26">Phospholipid-transporting ATPase</fullName>
        <ecNumber evidence="26">7.6.2.1</ecNumber>
    </recommendedName>
</protein>
<evidence type="ECO:0000256" key="10">
    <source>
        <dbReference type="ARBA" id="ARBA00022692"/>
    </source>
</evidence>
<dbReference type="AlphaFoldDB" id="A0A9Q9X366"/>
<comment type="catalytic activity">
    <reaction evidence="22">
        <text>a 1,2-diacyl-sn-glycero-3-phospho-L-serine(out) + ATP + H2O = a 1,2-diacyl-sn-glycero-3-phospho-L-serine(in) + ADP + phosphate + H(+)</text>
        <dbReference type="Rhea" id="RHEA:38567"/>
        <dbReference type="ChEBI" id="CHEBI:15377"/>
        <dbReference type="ChEBI" id="CHEBI:15378"/>
        <dbReference type="ChEBI" id="CHEBI:30616"/>
        <dbReference type="ChEBI" id="CHEBI:43474"/>
        <dbReference type="ChEBI" id="CHEBI:57262"/>
        <dbReference type="ChEBI" id="CHEBI:456216"/>
    </reaction>
    <physiologicalReaction direction="left-to-right" evidence="22">
        <dbReference type="Rhea" id="RHEA:38568"/>
    </physiologicalReaction>
</comment>
<evidence type="ECO:0000256" key="8">
    <source>
        <dbReference type="ARBA" id="ARBA00022475"/>
    </source>
</evidence>
<feature type="binding site" evidence="25">
    <location>
        <position position="404"/>
    </location>
    <ligand>
        <name>Mg(2+)</name>
        <dbReference type="ChEBI" id="CHEBI:18420"/>
    </ligand>
</feature>
<dbReference type="GO" id="GO:0016887">
    <property type="term" value="F:ATP hydrolysis activity"/>
    <property type="evidence" value="ECO:0007669"/>
    <property type="project" value="InterPro"/>
</dbReference>
<feature type="binding site" evidence="25">
    <location>
        <position position="828"/>
    </location>
    <ligand>
        <name>Mg(2+)</name>
        <dbReference type="ChEBI" id="CHEBI:18420"/>
    </ligand>
</feature>
<dbReference type="PANTHER" id="PTHR24092:SF38">
    <property type="entry name" value="PHOSPHOLIPID-TRANSPORTING ATPASE IG"/>
    <property type="match status" value="1"/>
</dbReference>
<dbReference type="FunFam" id="2.70.150.10:FF:000009">
    <property type="entry name" value="Phospholipid-transporting ATPase"/>
    <property type="match status" value="1"/>
</dbReference>
<keyword evidence="13" id="KW-0967">Endosome</keyword>
<dbReference type="FunFam" id="3.40.1110.10:FF:000072">
    <property type="entry name" value="Phospholipid-transporting ATPase"/>
    <property type="match status" value="1"/>
</dbReference>
<keyword evidence="16 25" id="KW-0460">Magnesium</keyword>
<evidence type="ECO:0000256" key="21">
    <source>
        <dbReference type="ARBA" id="ARBA00049128"/>
    </source>
</evidence>
<evidence type="ECO:0000259" key="27">
    <source>
        <dbReference type="Pfam" id="PF00122"/>
    </source>
</evidence>
<keyword evidence="9" id="KW-0597">Phosphoprotein</keyword>
<dbReference type="Proteomes" id="UP001155660">
    <property type="component" value="Chromosome B14"/>
</dbReference>
<evidence type="ECO:0000256" key="16">
    <source>
        <dbReference type="ARBA" id="ARBA00022842"/>
    </source>
</evidence>
<feature type="binding site" evidence="24">
    <location>
        <position position="550"/>
    </location>
    <ligand>
        <name>ATP</name>
        <dbReference type="ChEBI" id="CHEBI:30616"/>
    </ligand>
</feature>
<dbReference type="PROSITE" id="PS00154">
    <property type="entry name" value="ATPASE_E1_E2"/>
    <property type="match status" value="1"/>
</dbReference>
<dbReference type="PANTHER" id="PTHR24092">
    <property type="entry name" value="PROBABLE PHOSPHOLIPID-TRANSPORTING ATPASE"/>
    <property type="match status" value="1"/>
</dbReference>
<evidence type="ECO:0000256" key="18">
    <source>
        <dbReference type="ARBA" id="ARBA00022989"/>
    </source>
</evidence>
<keyword evidence="15 24" id="KW-0067">ATP-binding</keyword>
<evidence type="ECO:0000259" key="28">
    <source>
        <dbReference type="Pfam" id="PF16209"/>
    </source>
</evidence>
<evidence type="ECO:0000313" key="30">
    <source>
        <dbReference type="RefSeq" id="XP_042594387.1"/>
    </source>
</evidence>
<dbReference type="SFLD" id="SFLDG00002">
    <property type="entry name" value="C1.7:_P-type_atpase_like"/>
    <property type="match status" value="1"/>
</dbReference>
<feature type="binding site" evidence="24">
    <location>
        <position position="832"/>
    </location>
    <ligand>
        <name>ATP</name>
        <dbReference type="ChEBI" id="CHEBI:30616"/>
    </ligand>
</feature>
<dbReference type="GO" id="GO:0045332">
    <property type="term" value="P:phospholipid translocation"/>
    <property type="evidence" value="ECO:0007669"/>
    <property type="project" value="TreeGrafter"/>
</dbReference>
<dbReference type="Pfam" id="PF13246">
    <property type="entry name" value="Cation_ATPase"/>
    <property type="match status" value="1"/>
</dbReference>
<organism evidence="30">
    <name type="scientific">Cyprinus carpio</name>
    <name type="common">Common carp</name>
    <dbReference type="NCBI Taxonomy" id="7962"/>
    <lineage>
        <taxon>Eukaryota</taxon>
        <taxon>Metazoa</taxon>
        <taxon>Chordata</taxon>
        <taxon>Craniata</taxon>
        <taxon>Vertebrata</taxon>
        <taxon>Euteleostomi</taxon>
        <taxon>Actinopterygii</taxon>
        <taxon>Neopterygii</taxon>
        <taxon>Teleostei</taxon>
        <taxon>Ostariophysi</taxon>
        <taxon>Cypriniformes</taxon>
        <taxon>Cyprinidae</taxon>
        <taxon>Cyprininae</taxon>
        <taxon>Cyprinus</taxon>
    </lineage>
</organism>
<feature type="transmembrane region" description="Helical" evidence="26">
    <location>
        <begin position="1077"/>
        <end position="1099"/>
    </location>
</feature>
<feature type="binding site" evidence="24">
    <location>
        <position position="831"/>
    </location>
    <ligand>
        <name>ATP</name>
        <dbReference type="ChEBI" id="CHEBI:30616"/>
    </ligand>
</feature>
<feature type="active site" description="4-aspartylphosphate intermediate" evidence="23">
    <location>
        <position position="404"/>
    </location>
</feature>
<evidence type="ECO:0000256" key="5">
    <source>
        <dbReference type="ARBA" id="ARBA00004651"/>
    </source>
</evidence>
<evidence type="ECO:0000256" key="2">
    <source>
        <dbReference type="ARBA" id="ARBA00004172"/>
    </source>
</evidence>
<dbReference type="EC" id="7.6.2.1" evidence="26"/>
<evidence type="ECO:0000256" key="13">
    <source>
        <dbReference type="ARBA" id="ARBA00022753"/>
    </source>
</evidence>
<feature type="binding site" evidence="24">
    <location>
        <position position="686"/>
    </location>
    <ligand>
        <name>ATP</name>
        <dbReference type="ChEBI" id="CHEBI:30616"/>
    </ligand>
</feature>
<dbReference type="GO" id="GO:0140326">
    <property type="term" value="F:ATPase-coupled intramembrane lipid transporter activity"/>
    <property type="evidence" value="ECO:0007669"/>
    <property type="project" value="UniProtKB-EC"/>
</dbReference>
<feature type="binding site" evidence="24">
    <location>
        <position position="406"/>
    </location>
    <ligand>
        <name>ATP</name>
        <dbReference type="ChEBI" id="CHEBI:30616"/>
    </ligand>
</feature>
<evidence type="ECO:0000256" key="15">
    <source>
        <dbReference type="ARBA" id="ARBA00022840"/>
    </source>
</evidence>
<feature type="domain" description="P-type ATPase A" evidence="27">
    <location>
        <begin position="124"/>
        <end position="264"/>
    </location>
</feature>
<dbReference type="FunFam" id="3.40.50.1000:FF:000012">
    <property type="entry name" value="Phospholipid-transporting ATPase"/>
    <property type="match status" value="1"/>
</dbReference>
<dbReference type="GO" id="GO:0005769">
    <property type="term" value="C:early endosome"/>
    <property type="evidence" value="ECO:0007669"/>
    <property type="project" value="UniProtKB-SubCell"/>
</dbReference>
<evidence type="ECO:0000256" key="14">
    <source>
        <dbReference type="ARBA" id="ARBA00022824"/>
    </source>
</evidence>
<dbReference type="InterPro" id="IPR018303">
    <property type="entry name" value="ATPase_P-typ_P_site"/>
</dbReference>
<feature type="binding site" evidence="24">
    <location>
        <position position="604"/>
    </location>
    <ligand>
        <name>ATP</name>
        <dbReference type="ChEBI" id="CHEBI:30616"/>
    </ligand>
</feature>
<proteinExistence type="inferred from homology"/>
<feature type="binding site" evidence="25">
    <location>
        <position position="406"/>
    </location>
    <ligand>
        <name>Mg(2+)</name>
        <dbReference type="ChEBI" id="CHEBI:18420"/>
    </ligand>
</feature>
<keyword evidence="10 26" id="KW-0812">Transmembrane</keyword>
<feature type="binding site" evidence="24">
    <location>
        <position position="405"/>
    </location>
    <ligand>
        <name>ATP</name>
        <dbReference type="ChEBI" id="CHEBI:30616"/>
    </ligand>
</feature>
<evidence type="ECO:0000256" key="6">
    <source>
        <dbReference type="ARBA" id="ARBA00008109"/>
    </source>
</evidence>
<keyword evidence="18 26" id="KW-1133">Transmembrane helix</keyword>
<dbReference type="InterPro" id="IPR006539">
    <property type="entry name" value="P-type_ATPase_IV"/>
</dbReference>
<evidence type="ECO:0000256" key="9">
    <source>
        <dbReference type="ARBA" id="ARBA00022553"/>
    </source>
</evidence>
<dbReference type="GO" id="GO:0005789">
    <property type="term" value="C:endoplasmic reticulum membrane"/>
    <property type="evidence" value="ECO:0007669"/>
    <property type="project" value="UniProtKB-SubCell"/>
</dbReference>
<dbReference type="CDD" id="cd02073">
    <property type="entry name" value="P-type_ATPase_APLT_Dnf-like"/>
    <property type="match status" value="1"/>
</dbReference>
<dbReference type="InterPro" id="IPR044492">
    <property type="entry name" value="P_typ_ATPase_HD_dom"/>
</dbReference>
<evidence type="ECO:0000256" key="24">
    <source>
        <dbReference type="PIRSR" id="PIRSR606539-2"/>
    </source>
</evidence>
<feature type="binding site" evidence="25">
    <location>
        <position position="832"/>
    </location>
    <ligand>
        <name>Mg(2+)</name>
        <dbReference type="ChEBI" id="CHEBI:18420"/>
    </ligand>
</feature>
<keyword evidence="7" id="KW-0813">Transport</keyword>
<evidence type="ECO:0000256" key="25">
    <source>
        <dbReference type="PIRSR" id="PIRSR606539-3"/>
    </source>
</evidence>
<sequence length="1131" mass="129525">MLRRRLNRLCGGDEKRVDSRTIYVGHRPCPDTEAFIPSKFCDNRIVSSKYTVWNFLPKNLFEQFRRIANFYFLIIFLVQVIVDTPTSPVTSGLPLFFVITVTAIKQGYEDCLRHKADNEVNKYLVTVLEDGRSVKKESEKIKVGDVVEVVEDETFPCDLILLQSSREDGTCFVTTASLDGESNHKTHYTVPDTEKDLQALTATIECEQPQPDLYKFVGRMHIYKPEQEPAVRSLGPENLLLKGATLKNTKKIYGVAVYTGMETKMALNYQGKSQKRSAVEKSINAFLLVYLCILISKAVVCTTLKYLWQSKEGQDEPWYNQKTQKEKDTNMYLKMFTDFLSFMVLFNFIIPVSMYVTVEMQKFLGSFFITWDKDFFDPEIQEGALVNTSDLNEELGQVEYVFTDKTGTLTQNNMEFIECCIDGFQYKHRDTRSEVDGFTVTDGPVNKLQQKAGQEKEELFLRALCLCHTVQVKEAGSEEVLTDQVDGIDEMRPQLEEERGFIASSPDEIALVKGAMKYGFTFLGLESKSMKIKNRENNIEEYKLLHVLNFDPVRRRMSVIVQTKSGETLLFCKGADSSIFPRVKPEEVDRIRMHVERNATEGYRTLCVAFKQLSAEEYAVADTGLREARLALQDREEKLIAVYNQVETGMSLIGATAVEDRLQEEAAETMEALQGAGMKVWVLTGDKMETAKSTCYACRLFQRGTELLELTLRTLEDERLKREEKLRELLQEYHRKAVQDAPPVKAGVTRSWSTANQDYGFIIDGATLSIVMNPQHEVDASQYKSLFLQICQNCTAVLCCRMAPLQKAQIVKMVKTSKGSPITLSIGDGANDVSMILEAHVGIGIKGKEGRQAVRNSDYAIPKLKHLKKLLLAHGHLYYVRIAHLVQYFFYKNLCFILPQFLYQFFCGYSQQPLYDAAYLTMYNICFTSMPILAYSLLEQHISIEILLDNATLYREIANNAMLRWRPFLYWTLLGIFQGLLFFFGVRFLFSNPALQDNGQVFGNWSYGTIVFTVLVFTVTLKLALDTRHWTWINHFVIWGSLAFYVFFSFFWGGIIWPFLKQQRLYFVFANMLSSVSAWLVIIILIILSLLPEILLVVLRKPRGPHSRQLSEDSSTDTYRWLLSHLSPTSI</sequence>
<feature type="transmembrane region" description="Helical" evidence="26">
    <location>
        <begin position="285"/>
        <end position="308"/>
    </location>
</feature>
<evidence type="ECO:0000256" key="4">
    <source>
        <dbReference type="ARBA" id="ARBA00004477"/>
    </source>
</evidence>
<evidence type="ECO:0000256" key="19">
    <source>
        <dbReference type="ARBA" id="ARBA00023055"/>
    </source>
</evidence>
<feature type="binding site" evidence="24">
    <location>
        <position position="573"/>
    </location>
    <ligand>
        <name>ATP</name>
        <dbReference type="ChEBI" id="CHEBI:30616"/>
    </ligand>
</feature>
<keyword evidence="14" id="KW-0256">Endoplasmic reticulum</keyword>
<keyword evidence="11 25" id="KW-0479">Metal-binding</keyword>